<accession>A0ACB7ZXW4</accession>
<proteinExistence type="predicted"/>
<protein>
    <submittedName>
        <fullName evidence="1">Uncharacterized protein</fullName>
    </submittedName>
</protein>
<evidence type="ECO:0000313" key="2">
    <source>
        <dbReference type="Proteomes" id="UP000790377"/>
    </source>
</evidence>
<gene>
    <name evidence="1" type="ORF">BJ138DRAFT_1130376</name>
</gene>
<sequence>MSTPISVQEVQTLTPNANQQPKPRAFSEGITLPADFRLPLLDKVRGDAAKITEFARNRDDADSDVGVQRALACNKLHPNIAKWSFFAQPDGTPDDLYEGCIFALTMIIRILREGDEDVLQRIVRTRPEQDLAAARLTAVQFAPFFTVINASLKLAHYLMLPEIDRSAEAVPYLKMLAEEDIRTSTQIGALPWIRSPHVFVLVLRFLYLRYALALALSGSTDTKTKLMLERAIEGLMQSDAKLTTELIILKLHLAHVHRCQNIRTAEAKENERYVIKFLRKNPNVISHAYLKQALIRPGQPERHVLTALGGSAWFDKEAKQTFKMHERAGRMCFTCSVREPQKTLARCGGCQHVWYWYLSFFWLTAKHKY</sequence>
<name>A0ACB7ZXW4_9AGAM</name>
<organism evidence="1 2">
    <name type="scientific">Hygrophoropsis aurantiaca</name>
    <dbReference type="NCBI Taxonomy" id="72124"/>
    <lineage>
        <taxon>Eukaryota</taxon>
        <taxon>Fungi</taxon>
        <taxon>Dikarya</taxon>
        <taxon>Basidiomycota</taxon>
        <taxon>Agaricomycotina</taxon>
        <taxon>Agaricomycetes</taxon>
        <taxon>Agaricomycetidae</taxon>
        <taxon>Boletales</taxon>
        <taxon>Coniophorineae</taxon>
        <taxon>Hygrophoropsidaceae</taxon>
        <taxon>Hygrophoropsis</taxon>
    </lineage>
</organism>
<dbReference type="EMBL" id="MU268152">
    <property type="protein sequence ID" value="KAH7905633.1"/>
    <property type="molecule type" value="Genomic_DNA"/>
</dbReference>
<dbReference type="Proteomes" id="UP000790377">
    <property type="component" value="Unassembled WGS sequence"/>
</dbReference>
<comment type="caution">
    <text evidence="1">The sequence shown here is derived from an EMBL/GenBank/DDBJ whole genome shotgun (WGS) entry which is preliminary data.</text>
</comment>
<evidence type="ECO:0000313" key="1">
    <source>
        <dbReference type="EMBL" id="KAH7905633.1"/>
    </source>
</evidence>
<keyword evidence="2" id="KW-1185">Reference proteome</keyword>
<reference evidence="1" key="1">
    <citation type="journal article" date="2021" name="New Phytol.">
        <title>Evolutionary innovations through gain and loss of genes in the ectomycorrhizal Boletales.</title>
        <authorList>
            <person name="Wu G."/>
            <person name="Miyauchi S."/>
            <person name="Morin E."/>
            <person name="Kuo A."/>
            <person name="Drula E."/>
            <person name="Varga T."/>
            <person name="Kohler A."/>
            <person name="Feng B."/>
            <person name="Cao Y."/>
            <person name="Lipzen A."/>
            <person name="Daum C."/>
            <person name="Hundley H."/>
            <person name="Pangilinan J."/>
            <person name="Johnson J."/>
            <person name="Barry K."/>
            <person name="LaButti K."/>
            <person name="Ng V."/>
            <person name="Ahrendt S."/>
            <person name="Min B."/>
            <person name="Choi I.G."/>
            <person name="Park H."/>
            <person name="Plett J.M."/>
            <person name="Magnuson J."/>
            <person name="Spatafora J.W."/>
            <person name="Nagy L.G."/>
            <person name="Henrissat B."/>
            <person name="Grigoriev I.V."/>
            <person name="Yang Z.L."/>
            <person name="Xu J."/>
            <person name="Martin F.M."/>
        </authorList>
    </citation>
    <scope>NUCLEOTIDE SEQUENCE</scope>
    <source>
        <strain evidence="1">ATCC 28755</strain>
    </source>
</reference>